<feature type="domain" description="GCVT N-terminal" evidence="8">
    <location>
        <begin position="8"/>
        <end position="266"/>
    </location>
</feature>
<evidence type="ECO:0000256" key="2">
    <source>
        <dbReference type="ARBA" id="ARBA00012616"/>
    </source>
</evidence>
<dbReference type="OrthoDB" id="2001at2157"/>
<dbReference type="NCBIfam" id="TIGR00528">
    <property type="entry name" value="gcvT"/>
    <property type="match status" value="1"/>
</dbReference>
<dbReference type="RefSeq" id="WP_055409709.1">
    <property type="nucleotide sequence ID" value="NZ_CP013011.1"/>
</dbReference>
<dbReference type="InterPro" id="IPR006222">
    <property type="entry name" value="GCVT_N"/>
</dbReference>
<reference evidence="10 11" key="1">
    <citation type="submission" date="2015-10" db="EMBL/GenBank/DDBJ databases">
        <title>Complete genome sequence of hyperthermophilic archaeon Pyrodictium delaneyi Su06.</title>
        <authorList>
            <person name="Jung J.-H."/>
            <person name="Lin J."/>
            <person name="Holden J.F."/>
            <person name="Park C.-S."/>
        </authorList>
    </citation>
    <scope>NUCLEOTIDE SEQUENCE [LARGE SCALE GENOMIC DNA]</scope>
    <source>
        <strain evidence="10 11">Su06</strain>
    </source>
</reference>
<organism evidence="10 11">
    <name type="scientific">Pyrodictium delaneyi</name>
    <dbReference type="NCBI Taxonomy" id="1273541"/>
    <lineage>
        <taxon>Archaea</taxon>
        <taxon>Thermoproteota</taxon>
        <taxon>Thermoprotei</taxon>
        <taxon>Desulfurococcales</taxon>
        <taxon>Pyrodictiaceae</taxon>
        <taxon>Pyrodictium</taxon>
    </lineage>
</organism>
<dbReference type="KEGG" id="pdl:Pyrde_1561"/>
<dbReference type="Pfam" id="PF01571">
    <property type="entry name" value="GCV_T"/>
    <property type="match status" value="1"/>
</dbReference>
<dbReference type="InterPro" id="IPR013977">
    <property type="entry name" value="GcvT_C"/>
</dbReference>
<dbReference type="PANTHER" id="PTHR43757:SF2">
    <property type="entry name" value="AMINOMETHYLTRANSFERASE, MITOCHONDRIAL"/>
    <property type="match status" value="1"/>
</dbReference>
<dbReference type="NCBIfam" id="NF001567">
    <property type="entry name" value="PRK00389.1"/>
    <property type="match status" value="1"/>
</dbReference>
<dbReference type="InterPro" id="IPR006223">
    <property type="entry name" value="GcvT"/>
</dbReference>
<keyword evidence="10" id="KW-0489">Methyltransferase</keyword>
<dbReference type="Pfam" id="PF08669">
    <property type="entry name" value="GCV_T_C"/>
    <property type="match status" value="1"/>
</dbReference>
<dbReference type="Gene3D" id="3.30.1360.120">
    <property type="entry name" value="Probable tRNA modification gtpase trme, domain 1"/>
    <property type="match status" value="1"/>
</dbReference>
<dbReference type="Proteomes" id="UP000058613">
    <property type="component" value="Chromosome"/>
</dbReference>
<evidence type="ECO:0000256" key="1">
    <source>
        <dbReference type="ARBA" id="ARBA00008609"/>
    </source>
</evidence>
<keyword evidence="4 10" id="KW-0808">Transferase</keyword>
<dbReference type="STRING" id="1273541.Pyrde_1561"/>
<gene>
    <name evidence="10" type="ORF">Pyrde_1561</name>
</gene>
<sequence>MAKLRIPLYDVHKSLGAQFGEFAGWEAPINYTSVIEEHMAVRRTVGFFDLSHMGRLLLSGSDATRVLDHLLPRDITSEEGMMVGPTAFLNERAGFKDDVMTYNLGADGWLVVPNAVNREKIRGWLDEWIGKLGAQARVEDHTLDWVLFAIQGPRAAELMKKLGAPSEVLDLKVLRFRRNVELEAAGAQALIVSRSGWTGEDGFEIIAEASEGEKILLKAAELLKELDGRLCGLGARDSLRMEVGFVLYGHEIDEETTPVDARYWWVFQPGPKQDCVGCQALREALRRGAAKVRVGLKLGKKARIVPRQGDKIYIDDIEIGYVTSGAYSPMLKRSLAQAYIKPSHALMGLNVEIERRGKRYKAKIVDFPLVQPSSSPPA</sequence>
<dbReference type="PIRSF" id="PIRSF006487">
    <property type="entry name" value="GcvT"/>
    <property type="match status" value="1"/>
</dbReference>
<evidence type="ECO:0000256" key="5">
    <source>
        <dbReference type="ARBA" id="ARBA00031395"/>
    </source>
</evidence>
<dbReference type="InterPro" id="IPR028896">
    <property type="entry name" value="GcvT/YgfZ/DmdA"/>
</dbReference>
<dbReference type="SUPFAM" id="SSF103025">
    <property type="entry name" value="Folate-binding domain"/>
    <property type="match status" value="1"/>
</dbReference>
<comment type="catalytic activity">
    <reaction evidence="6">
        <text>N(6)-[(R)-S(8)-aminomethyldihydrolipoyl]-L-lysyl-[protein] + (6S)-5,6,7,8-tetrahydrofolate = N(6)-[(R)-dihydrolipoyl]-L-lysyl-[protein] + (6R)-5,10-methylene-5,6,7,8-tetrahydrofolate + NH4(+)</text>
        <dbReference type="Rhea" id="RHEA:16945"/>
        <dbReference type="Rhea" id="RHEA-COMP:10475"/>
        <dbReference type="Rhea" id="RHEA-COMP:10492"/>
        <dbReference type="ChEBI" id="CHEBI:15636"/>
        <dbReference type="ChEBI" id="CHEBI:28938"/>
        <dbReference type="ChEBI" id="CHEBI:57453"/>
        <dbReference type="ChEBI" id="CHEBI:83100"/>
        <dbReference type="ChEBI" id="CHEBI:83143"/>
        <dbReference type="EC" id="2.1.2.10"/>
    </reaction>
</comment>
<dbReference type="GO" id="GO:0008483">
    <property type="term" value="F:transaminase activity"/>
    <property type="evidence" value="ECO:0007669"/>
    <property type="project" value="UniProtKB-KW"/>
</dbReference>
<evidence type="ECO:0000256" key="7">
    <source>
        <dbReference type="PIRSR" id="PIRSR006487-1"/>
    </source>
</evidence>
<dbReference type="GO" id="GO:0004047">
    <property type="term" value="F:aminomethyltransferase activity"/>
    <property type="evidence" value="ECO:0007669"/>
    <property type="project" value="UniProtKB-EC"/>
</dbReference>
<evidence type="ECO:0000313" key="11">
    <source>
        <dbReference type="Proteomes" id="UP000058613"/>
    </source>
</evidence>
<dbReference type="EC" id="2.1.2.10" evidence="2"/>
<evidence type="ECO:0000256" key="3">
    <source>
        <dbReference type="ARBA" id="ARBA00022576"/>
    </source>
</evidence>
<dbReference type="GO" id="GO:0032259">
    <property type="term" value="P:methylation"/>
    <property type="evidence" value="ECO:0007669"/>
    <property type="project" value="UniProtKB-KW"/>
</dbReference>
<dbReference type="SUPFAM" id="SSF101790">
    <property type="entry name" value="Aminomethyltransferase beta-barrel domain"/>
    <property type="match status" value="1"/>
</dbReference>
<dbReference type="GO" id="GO:0008168">
    <property type="term" value="F:methyltransferase activity"/>
    <property type="evidence" value="ECO:0007669"/>
    <property type="project" value="UniProtKB-KW"/>
</dbReference>
<dbReference type="PANTHER" id="PTHR43757">
    <property type="entry name" value="AMINOMETHYLTRANSFERASE"/>
    <property type="match status" value="1"/>
</dbReference>
<evidence type="ECO:0000256" key="6">
    <source>
        <dbReference type="ARBA" id="ARBA00047665"/>
    </source>
</evidence>
<feature type="domain" description="Aminomethyltransferase C-terminal" evidence="9">
    <location>
        <begin position="291"/>
        <end position="370"/>
    </location>
</feature>
<dbReference type="GeneID" id="26099901"/>
<dbReference type="GO" id="GO:0005960">
    <property type="term" value="C:glycine cleavage complex"/>
    <property type="evidence" value="ECO:0007669"/>
    <property type="project" value="InterPro"/>
</dbReference>
<dbReference type="InterPro" id="IPR027266">
    <property type="entry name" value="TrmE/GcvT-like"/>
</dbReference>
<feature type="binding site" evidence="7">
    <location>
        <position position="204"/>
    </location>
    <ligand>
        <name>substrate</name>
    </ligand>
</feature>
<keyword evidence="3" id="KW-0032">Aminotransferase</keyword>
<dbReference type="PATRIC" id="fig|1273541.4.peg.1666"/>
<evidence type="ECO:0000259" key="9">
    <source>
        <dbReference type="Pfam" id="PF08669"/>
    </source>
</evidence>
<proteinExistence type="inferred from homology"/>
<evidence type="ECO:0000259" key="8">
    <source>
        <dbReference type="Pfam" id="PF01571"/>
    </source>
</evidence>
<evidence type="ECO:0000256" key="4">
    <source>
        <dbReference type="ARBA" id="ARBA00022679"/>
    </source>
</evidence>
<dbReference type="EMBL" id="CP013011">
    <property type="protein sequence ID" value="ALL01604.1"/>
    <property type="molecule type" value="Genomic_DNA"/>
</dbReference>
<protein>
    <recommendedName>
        <fullName evidence="2">aminomethyltransferase</fullName>
        <ecNumber evidence="2">2.1.2.10</ecNumber>
    </recommendedName>
    <alternativeName>
        <fullName evidence="5">Glycine cleavage system T protein</fullName>
    </alternativeName>
</protein>
<name>A0A0P0N4S0_9CREN</name>
<accession>A0A0P0N4S0</accession>
<evidence type="ECO:0000313" key="10">
    <source>
        <dbReference type="EMBL" id="ALL01604.1"/>
    </source>
</evidence>
<comment type="similarity">
    <text evidence="1">Belongs to the GcvT family.</text>
</comment>
<dbReference type="AlphaFoldDB" id="A0A0P0N4S0"/>
<dbReference type="InterPro" id="IPR029043">
    <property type="entry name" value="GcvT/YgfZ_C"/>
</dbReference>
<dbReference type="GO" id="GO:0006546">
    <property type="term" value="P:glycine catabolic process"/>
    <property type="evidence" value="ECO:0007669"/>
    <property type="project" value="InterPro"/>
</dbReference>